<keyword evidence="13" id="KW-1185">Reference proteome</keyword>
<dbReference type="PANTHER" id="PTHR32282:SF33">
    <property type="entry name" value="PEPTIDOGLYCAN GLYCOSYLTRANSFERASE"/>
    <property type="match status" value="1"/>
</dbReference>
<proteinExistence type="predicted"/>
<feature type="domain" description="Glycosyl transferase family 51" evidence="11">
    <location>
        <begin position="73"/>
        <end position="260"/>
    </location>
</feature>
<keyword evidence="5" id="KW-0378">Hydrolase</keyword>
<comment type="catalytic activity">
    <reaction evidence="8">
        <text>[GlcNAc-(1-&gt;4)-Mur2Ac(oyl-L-Ala-gamma-D-Glu-L-Lys-D-Ala-D-Ala)](n)-di-trans,octa-cis-undecaprenyl diphosphate + beta-D-GlcNAc-(1-&gt;4)-Mur2Ac(oyl-L-Ala-gamma-D-Glu-L-Lys-D-Ala-D-Ala)-di-trans,octa-cis-undecaprenyl diphosphate = [GlcNAc-(1-&gt;4)-Mur2Ac(oyl-L-Ala-gamma-D-Glu-L-Lys-D-Ala-D-Ala)](n+1)-di-trans,octa-cis-undecaprenyl diphosphate + di-trans,octa-cis-undecaprenyl diphosphate + H(+)</text>
        <dbReference type="Rhea" id="RHEA:23708"/>
        <dbReference type="Rhea" id="RHEA-COMP:9602"/>
        <dbReference type="Rhea" id="RHEA-COMP:9603"/>
        <dbReference type="ChEBI" id="CHEBI:15378"/>
        <dbReference type="ChEBI" id="CHEBI:58405"/>
        <dbReference type="ChEBI" id="CHEBI:60033"/>
        <dbReference type="ChEBI" id="CHEBI:78435"/>
        <dbReference type="EC" id="2.4.99.28"/>
    </reaction>
</comment>
<evidence type="ECO:0000313" key="12">
    <source>
        <dbReference type="EMBL" id="ASO21376.1"/>
    </source>
</evidence>
<reference evidence="12 13" key="1">
    <citation type="submission" date="2017-07" db="EMBL/GenBank/DDBJ databases">
        <title>Complete genome sequence of Actinoalloteichus hoggarensis DSM 45943, type strain of Actinoalloteichus hoggarensis.</title>
        <authorList>
            <person name="Ruckert C."/>
            <person name="Nouioui I."/>
            <person name="Willmese J."/>
            <person name="van Wezel G."/>
            <person name="Klenk H.-P."/>
            <person name="Kalinowski J."/>
            <person name="Zotchev S.B."/>
        </authorList>
    </citation>
    <scope>NUCLEOTIDE SEQUENCE [LARGE SCALE GENOMIC DNA]</scope>
    <source>
        <strain evidence="12 13">DSM 45943</strain>
    </source>
</reference>
<evidence type="ECO:0000256" key="5">
    <source>
        <dbReference type="ARBA" id="ARBA00022801"/>
    </source>
</evidence>
<dbReference type="GO" id="GO:0008955">
    <property type="term" value="F:peptidoglycan glycosyltransferase activity"/>
    <property type="evidence" value="ECO:0007669"/>
    <property type="project" value="UniProtKB-EC"/>
</dbReference>
<feature type="domain" description="Penicillin-binding protein transpeptidase" evidence="10">
    <location>
        <begin position="378"/>
        <end position="636"/>
    </location>
</feature>
<evidence type="ECO:0000256" key="4">
    <source>
        <dbReference type="ARBA" id="ARBA00022679"/>
    </source>
</evidence>
<evidence type="ECO:0000256" key="9">
    <source>
        <dbReference type="SAM" id="MobiDB-lite"/>
    </source>
</evidence>
<dbReference type="GO" id="GO:0008658">
    <property type="term" value="F:penicillin binding"/>
    <property type="evidence" value="ECO:0007669"/>
    <property type="project" value="InterPro"/>
</dbReference>
<evidence type="ECO:0000259" key="11">
    <source>
        <dbReference type="Pfam" id="PF00912"/>
    </source>
</evidence>
<dbReference type="EMBL" id="CP022521">
    <property type="protein sequence ID" value="ASO21376.1"/>
    <property type="molecule type" value="Genomic_DNA"/>
</dbReference>
<dbReference type="Pfam" id="PF00912">
    <property type="entry name" value="Transgly"/>
    <property type="match status" value="1"/>
</dbReference>
<dbReference type="SUPFAM" id="SSF56601">
    <property type="entry name" value="beta-lactamase/transpeptidase-like"/>
    <property type="match status" value="1"/>
</dbReference>
<protein>
    <submittedName>
        <fullName evidence="12">Penicillin-binding protein 1F</fullName>
    </submittedName>
</protein>
<dbReference type="RefSeq" id="WP_245856317.1">
    <property type="nucleotide sequence ID" value="NZ_CP022521.1"/>
</dbReference>
<dbReference type="GO" id="GO:0006508">
    <property type="term" value="P:proteolysis"/>
    <property type="evidence" value="ECO:0007669"/>
    <property type="project" value="UniProtKB-KW"/>
</dbReference>
<keyword evidence="2" id="KW-0645">Protease</keyword>
<dbReference type="InterPro" id="IPR012338">
    <property type="entry name" value="Beta-lactam/transpept-like"/>
</dbReference>
<accession>A0A221W6V9</accession>
<dbReference type="SUPFAM" id="SSF53955">
    <property type="entry name" value="Lysozyme-like"/>
    <property type="match status" value="1"/>
</dbReference>
<keyword evidence="4" id="KW-0808">Transferase</keyword>
<dbReference type="KEGG" id="ahg:AHOG_18755"/>
<dbReference type="GO" id="GO:0030288">
    <property type="term" value="C:outer membrane-bounded periplasmic space"/>
    <property type="evidence" value="ECO:0007669"/>
    <property type="project" value="TreeGrafter"/>
</dbReference>
<dbReference type="AlphaFoldDB" id="A0A221W6V9"/>
<evidence type="ECO:0000256" key="8">
    <source>
        <dbReference type="ARBA" id="ARBA00049902"/>
    </source>
</evidence>
<dbReference type="Pfam" id="PF00905">
    <property type="entry name" value="Transpeptidase"/>
    <property type="match status" value="1"/>
</dbReference>
<gene>
    <name evidence="12" type="primary">pbpF</name>
    <name evidence="12" type="ORF">AHOG_18755</name>
</gene>
<keyword evidence="1" id="KW-0121">Carboxypeptidase</keyword>
<dbReference type="Gene3D" id="1.10.3810.10">
    <property type="entry name" value="Biosynthetic peptidoglycan transglycosylase-like"/>
    <property type="match status" value="1"/>
</dbReference>
<feature type="region of interest" description="Disordered" evidence="9">
    <location>
        <begin position="509"/>
        <end position="536"/>
    </location>
</feature>
<dbReference type="InterPro" id="IPR001264">
    <property type="entry name" value="Glyco_trans_51"/>
</dbReference>
<dbReference type="InterPro" id="IPR001460">
    <property type="entry name" value="PCN-bd_Tpept"/>
</dbReference>
<keyword evidence="3" id="KW-0328">Glycosyltransferase</keyword>
<evidence type="ECO:0000256" key="1">
    <source>
        <dbReference type="ARBA" id="ARBA00022645"/>
    </source>
</evidence>
<comment type="catalytic activity">
    <reaction evidence="7">
        <text>Preferential cleavage: (Ac)2-L-Lys-D-Ala-|-D-Ala. Also transpeptidation of peptidyl-alanyl moieties that are N-acyl substituents of D-alanine.</text>
        <dbReference type="EC" id="3.4.16.4"/>
    </reaction>
</comment>
<evidence type="ECO:0000256" key="7">
    <source>
        <dbReference type="ARBA" id="ARBA00034000"/>
    </source>
</evidence>
<dbReference type="InterPro" id="IPR050396">
    <property type="entry name" value="Glycosyltr_51/Transpeptidase"/>
</dbReference>
<evidence type="ECO:0000256" key="6">
    <source>
        <dbReference type="ARBA" id="ARBA00023268"/>
    </source>
</evidence>
<dbReference type="GO" id="GO:0009002">
    <property type="term" value="F:serine-type D-Ala-D-Ala carboxypeptidase activity"/>
    <property type="evidence" value="ECO:0007669"/>
    <property type="project" value="UniProtKB-EC"/>
</dbReference>
<name>A0A221W6V9_9PSEU</name>
<sequence length="711" mass="75603">MPAVFLARAKGLSKLLGLCLIAGVLVAAVLFPVAAGFGALSNQAAETVNNTSAEFEERIPATITTITDREDTPIAHLYHQNRVIVPSEAISEQMKAAIVAVEDHRFEDHDGVDWQATFRVALQNQMAGDVQAGGSTLTQQYVKNYLAFVVADGDPENPEYQAATETTIARKLREARIALDIEDRMTKDEILAGYLNVVPYGNEIYGVHQAADAYFDTTPGELNVAQSALLAAIVNQPSTLNPIRRPEQAIERRNLVIQLMADQGRFSEDGPEANQEIADEIKKEPLGVLNPLNQTSHGCVAARTGTVNGFFCSYVVSYLQERGFDLDDLKRGGYTIKTSLDPRAMELAKQAAENHVPKNADGIANVMAIVEPGTEAHKVRALVANRDYGLDSDQFQTTIDLPSYVTTFGAGSIYKVFTAAAALEGGYKINQSLDVPESYTSSVYGANGAPYTVRNAGGYPESMSFTEALATSPNTPFIPMQEAVGVPAVVDMASRLGLRRGMNEVNLSGTAIQPDSSDGRLNKSQGDAVSQGNQGSFTLGAGPTSVLELANVSATLVSGGMWCPPSPIEEIRDRNGDLVPIDEEPCERVVDEGLANSMAQAMSHDTTGSGTAANAASAAGWSRPMVGKTGTTQNYVSAAFTGATPHLAGANMVFGDSSRPLPLCNGTPPVQCGGGNMYGGHVPARTWFQAMTPLHEGLPDTPLPAADPRYS</sequence>
<dbReference type="Gene3D" id="3.40.710.10">
    <property type="entry name" value="DD-peptidase/beta-lactamase superfamily"/>
    <property type="match status" value="1"/>
</dbReference>
<evidence type="ECO:0000259" key="10">
    <source>
        <dbReference type="Pfam" id="PF00905"/>
    </source>
</evidence>
<dbReference type="PANTHER" id="PTHR32282">
    <property type="entry name" value="BINDING PROTEIN TRANSPEPTIDASE, PUTATIVE-RELATED"/>
    <property type="match status" value="1"/>
</dbReference>
<organism evidence="12 13">
    <name type="scientific">Actinoalloteichus hoggarensis</name>
    <dbReference type="NCBI Taxonomy" id="1470176"/>
    <lineage>
        <taxon>Bacteria</taxon>
        <taxon>Bacillati</taxon>
        <taxon>Actinomycetota</taxon>
        <taxon>Actinomycetes</taxon>
        <taxon>Pseudonocardiales</taxon>
        <taxon>Pseudonocardiaceae</taxon>
        <taxon>Actinoalloteichus</taxon>
    </lineage>
</organism>
<evidence type="ECO:0000313" key="13">
    <source>
        <dbReference type="Proteomes" id="UP000204221"/>
    </source>
</evidence>
<evidence type="ECO:0000256" key="3">
    <source>
        <dbReference type="ARBA" id="ARBA00022676"/>
    </source>
</evidence>
<evidence type="ECO:0000256" key="2">
    <source>
        <dbReference type="ARBA" id="ARBA00022670"/>
    </source>
</evidence>
<dbReference type="GO" id="GO:0009252">
    <property type="term" value="P:peptidoglycan biosynthetic process"/>
    <property type="evidence" value="ECO:0007669"/>
    <property type="project" value="TreeGrafter"/>
</dbReference>
<dbReference type="InterPro" id="IPR036950">
    <property type="entry name" value="PBP_transglycosylase"/>
</dbReference>
<feature type="compositionally biased region" description="Polar residues" evidence="9">
    <location>
        <begin position="522"/>
        <end position="536"/>
    </location>
</feature>
<dbReference type="Proteomes" id="UP000204221">
    <property type="component" value="Chromosome"/>
</dbReference>
<dbReference type="InterPro" id="IPR023346">
    <property type="entry name" value="Lysozyme-like_dom_sf"/>
</dbReference>
<keyword evidence="6" id="KW-0511">Multifunctional enzyme</keyword>